<accession>A0A5C1DKH9</accession>
<keyword evidence="3" id="KW-1185">Reference proteome</keyword>
<sequence>MARLLKKYLLWMFGLNAVLLFVLSLWAEQWGSACVAQWGWSAALWYAAGVLAPLNAISGVMVFARFNIWRAIAIEKIGLPHFLVSTGVTAIAASPLIAGIMKCSPKMASSGETFLYMQLLANELGFLICFVAFLVAAGGVVRKYGSSI</sequence>
<dbReference type="EMBL" id="CP043473">
    <property type="protein sequence ID" value="QEL57120.1"/>
    <property type="molecule type" value="Genomic_DNA"/>
</dbReference>
<gene>
    <name evidence="2" type="ORF">FYK34_16935</name>
</gene>
<keyword evidence="1" id="KW-0812">Transmembrane</keyword>
<name>A0A5C1DKH9_9NEIS</name>
<dbReference type="RefSeq" id="WP_149298445.1">
    <property type="nucleotide sequence ID" value="NZ_CP043473.1"/>
</dbReference>
<evidence type="ECO:0000313" key="3">
    <source>
        <dbReference type="Proteomes" id="UP000322079"/>
    </source>
</evidence>
<keyword evidence="1" id="KW-0472">Membrane</keyword>
<evidence type="ECO:0000313" key="2">
    <source>
        <dbReference type="EMBL" id="QEL57120.1"/>
    </source>
</evidence>
<feature type="transmembrane region" description="Helical" evidence="1">
    <location>
        <begin position="43"/>
        <end position="66"/>
    </location>
</feature>
<keyword evidence="1" id="KW-1133">Transmembrane helix</keyword>
<dbReference type="KEGG" id="chrm:FYK34_16935"/>
<evidence type="ECO:0000256" key="1">
    <source>
        <dbReference type="SAM" id="Phobius"/>
    </source>
</evidence>
<proteinExistence type="predicted"/>
<feature type="transmembrane region" description="Helical" evidence="1">
    <location>
        <begin position="120"/>
        <end position="141"/>
    </location>
</feature>
<reference evidence="2 3" key="1">
    <citation type="submission" date="2019-08" db="EMBL/GenBank/DDBJ databases">
        <title>Chromobacterium paludis, a novel bacterium isolated from a Maryland marsh pond.</title>
        <authorList>
            <person name="Blackburn M.B."/>
            <person name="Gundersen-Rindal D.E."/>
        </authorList>
    </citation>
    <scope>NUCLEOTIDE SEQUENCE [LARGE SCALE GENOMIC DNA]</scope>
    <source>
        <strain evidence="3">IIBBL 257-1</strain>
    </source>
</reference>
<dbReference type="AlphaFoldDB" id="A0A5C1DKH9"/>
<feature type="transmembrane region" description="Helical" evidence="1">
    <location>
        <begin position="78"/>
        <end position="100"/>
    </location>
</feature>
<protein>
    <submittedName>
        <fullName evidence="2">Uncharacterized protein</fullName>
    </submittedName>
</protein>
<organism evidence="2 3">
    <name type="scientific">Chromobacterium paludis</name>
    <dbReference type="NCBI Taxonomy" id="2605945"/>
    <lineage>
        <taxon>Bacteria</taxon>
        <taxon>Pseudomonadati</taxon>
        <taxon>Pseudomonadota</taxon>
        <taxon>Betaproteobacteria</taxon>
        <taxon>Neisseriales</taxon>
        <taxon>Chromobacteriaceae</taxon>
        <taxon>Chromobacterium</taxon>
    </lineage>
</organism>
<dbReference type="Proteomes" id="UP000322079">
    <property type="component" value="Chromosome"/>
</dbReference>